<evidence type="ECO:0000313" key="3">
    <source>
        <dbReference type="EMBL" id="KIM28145.1"/>
    </source>
</evidence>
<evidence type="ECO:0000256" key="2">
    <source>
        <dbReference type="SAM" id="Phobius"/>
    </source>
</evidence>
<dbReference type="Proteomes" id="UP000054097">
    <property type="component" value="Unassembled WGS sequence"/>
</dbReference>
<sequence length="85" mass="8973">MEGNIDRCVNAIAARSGNITLKQPFPDPKPVSVKGQGSSQETPMTMSMGGHTKLQLPCSRRIFLILGSVAVLISCALSCCDLPAL</sequence>
<accession>A0A0C3AUB7</accession>
<dbReference type="HOGENOM" id="CLU_2514041_0_0_1"/>
<keyword evidence="2" id="KW-0812">Transmembrane</keyword>
<dbReference type="AlphaFoldDB" id="A0A0C3AUB7"/>
<feature type="compositionally biased region" description="Polar residues" evidence="1">
    <location>
        <begin position="35"/>
        <end position="45"/>
    </location>
</feature>
<protein>
    <submittedName>
        <fullName evidence="3">Uncharacterized protein</fullName>
    </submittedName>
</protein>
<dbReference type="EMBL" id="KN824294">
    <property type="protein sequence ID" value="KIM28145.1"/>
    <property type="molecule type" value="Genomic_DNA"/>
</dbReference>
<keyword evidence="2" id="KW-0472">Membrane</keyword>
<feature type="transmembrane region" description="Helical" evidence="2">
    <location>
        <begin position="62"/>
        <end position="84"/>
    </location>
</feature>
<reference evidence="3 4" key="1">
    <citation type="submission" date="2014-04" db="EMBL/GenBank/DDBJ databases">
        <authorList>
            <consortium name="DOE Joint Genome Institute"/>
            <person name="Kuo A."/>
            <person name="Zuccaro A."/>
            <person name="Kohler A."/>
            <person name="Nagy L.G."/>
            <person name="Floudas D."/>
            <person name="Copeland A."/>
            <person name="Barry K.W."/>
            <person name="Cichocki N."/>
            <person name="Veneault-Fourrey C."/>
            <person name="LaButti K."/>
            <person name="Lindquist E.A."/>
            <person name="Lipzen A."/>
            <person name="Lundell T."/>
            <person name="Morin E."/>
            <person name="Murat C."/>
            <person name="Sun H."/>
            <person name="Tunlid A."/>
            <person name="Henrissat B."/>
            <person name="Grigoriev I.V."/>
            <person name="Hibbett D.S."/>
            <person name="Martin F."/>
            <person name="Nordberg H.P."/>
            <person name="Cantor M.N."/>
            <person name="Hua S.X."/>
        </authorList>
    </citation>
    <scope>NUCLEOTIDE SEQUENCE [LARGE SCALE GENOMIC DNA]</scope>
    <source>
        <strain evidence="3 4">MAFF 305830</strain>
    </source>
</reference>
<keyword evidence="4" id="KW-1185">Reference proteome</keyword>
<name>A0A0C3AUB7_SERVB</name>
<feature type="region of interest" description="Disordered" evidence="1">
    <location>
        <begin position="20"/>
        <end position="48"/>
    </location>
</feature>
<evidence type="ECO:0000256" key="1">
    <source>
        <dbReference type="SAM" id="MobiDB-lite"/>
    </source>
</evidence>
<organism evidence="3 4">
    <name type="scientific">Serendipita vermifera MAFF 305830</name>
    <dbReference type="NCBI Taxonomy" id="933852"/>
    <lineage>
        <taxon>Eukaryota</taxon>
        <taxon>Fungi</taxon>
        <taxon>Dikarya</taxon>
        <taxon>Basidiomycota</taxon>
        <taxon>Agaricomycotina</taxon>
        <taxon>Agaricomycetes</taxon>
        <taxon>Sebacinales</taxon>
        <taxon>Serendipitaceae</taxon>
        <taxon>Serendipita</taxon>
    </lineage>
</organism>
<gene>
    <name evidence="3" type="ORF">M408DRAFT_329529</name>
</gene>
<keyword evidence="2" id="KW-1133">Transmembrane helix</keyword>
<evidence type="ECO:0000313" key="4">
    <source>
        <dbReference type="Proteomes" id="UP000054097"/>
    </source>
</evidence>
<proteinExistence type="predicted"/>
<reference evidence="4" key="2">
    <citation type="submission" date="2015-01" db="EMBL/GenBank/DDBJ databases">
        <title>Evolutionary Origins and Diversification of the Mycorrhizal Mutualists.</title>
        <authorList>
            <consortium name="DOE Joint Genome Institute"/>
            <consortium name="Mycorrhizal Genomics Consortium"/>
            <person name="Kohler A."/>
            <person name="Kuo A."/>
            <person name="Nagy L.G."/>
            <person name="Floudas D."/>
            <person name="Copeland A."/>
            <person name="Barry K.W."/>
            <person name="Cichocki N."/>
            <person name="Veneault-Fourrey C."/>
            <person name="LaButti K."/>
            <person name="Lindquist E.A."/>
            <person name="Lipzen A."/>
            <person name="Lundell T."/>
            <person name="Morin E."/>
            <person name="Murat C."/>
            <person name="Riley R."/>
            <person name="Ohm R."/>
            <person name="Sun H."/>
            <person name="Tunlid A."/>
            <person name="Henrissat B."/>
            <person name="Grigoriev I.V."/>
            <person name="Hibbett D.S."/>
            <person name="Martin F."/>
        </authorList>
    </citation>
    <scope>NUCLEOTIDE SEQUENCE [LARGE SCALE GENOMIC DNA]</scope>
    <source>
        <strain evidence="4">MAFF 305830</strain>
    </source>
</reference>